<evidence type="ECO:0000256" key="3">
    <source>
        <dbReference type="ARBA" id="ARBA00022525"/>
    </source>
</evidence>
<keyword evidence="7" id="KW-1185">Reference proteome</keyword>
<dbReference type="GO" id="GO:0009699">
    <property type="term" value="P:phenylpropanoid biosynthetic process"/>
    <property type="evidence" value="ECO:0007669"/>
    <property type="project" value="UniProtKB-ARBA"/>
</dbReference>
<dbReference type="STRING" id="200361.A0A453T7X8"/>
<dbReference type="Gramene" id="AET7Gv21282200.1">
    <property type="protein sequence ID" value="AET7Gv21282200.1"/>
    <property type="gene ID" value="AET7Gv21282200"/>
</dbReference>
<evidence type="ECO:0000256" key="5">
    <source>
        <dbReference type="SAM" id="Phobius"/>
    </source>
</evidence>
<reference evidence="6" key="4">
    <citation type="submission" date="2019-03" db="UniProtKB">
        <authorList>
            <consortium name="EnsemblPlants"/>
        </authorList>
    </citation>
    <scope>IDENTIFICATION</scope>
</reference>
<evidence type="ECO:0000313" key="6">
    <source>
        <dbReference type="EnsemblPlants" id="AET7Gv21282200.1"/>
    </source>
</evidence>
<sequence length="201" mass="21090">EQPPRVNKQDSSTSHRSLIQSMAAAWCPSFPTLCVVVVVVVVLIGGGGAASAADEEGLIHLHFYFHEVNAGTPNATVLNVASLHKNSSTFGDLNVFDNALRAGPDRASRLVGRAQGLALHASLDKSGGLTAITFFFSDYGAYSGSTLATLGHIGVSGPAERSIVGGTGKLRFARGYMVSSLLNSTDTSIVVVFDMYFTLAR</sequence>
<dbReference type="Gene3D" id="2.40.480.10">
    <property type="entry name" value="Allene oxide cyclase-like"/>
    <property type="match status" value="1"/>
</dbReference>
<organism evidence="6 7">
    <name type="scientific">Aegilops tauschii subsp. strangulata</name>
    <name type="common">Goatgrass</name>
    <dbReference type="NCBI Taxonomy" id="200361"/>
    <lineage>
        <taxon>Eukaryota</taxon>
        <taxon>Viridiplantae</taxon>
        <taxon>Streptophyta</taxon>
        <taxon>Embryophyta</taxon>
        <taxon>Tracheophyta</taxon>
        <taxon>Spermatophyta</taxon>
        <taxon>Magnoliopsida</taxon>
        <taxon>Liliopsida</taxon>
        <taxon>Poales</taxon>
        <taxon>Poaceae</taxon>
        <taxon>BOP clade</taxon>
        <taxon>Pooideae</taxon>
        <taxon>Triticodae</taxon>
        <taxon>Triticeae</taxon>
        <taxon>Triticinae</taxon>
        <taxon>Aegilops</taxon>
    </lineage>
</organism>
<reference evidence="6" key="3">
    <citation type="journal article" date="2017" name="Nature">
        <title>Genome sequence of the progenitor of the wheat D genome Aegilops tauschii.</title>
        <authorList>
            <person name="Luo M.C."/>
            <person name="Gu Y.Q."/>
            <person name="Puiu D."/>
            <person name="Wang H."/>
            <person name="Twardziok S.O."/>
            <person name="Deal K.R."/>
            <person name="Huo N."/>
            <person name="Zhu T."/>
            <person name="Wang L."/>
            <person name="Wang Y."/>
            <person name="McGuire P.E."/>
            <person name="Liu S."/>
            <person name="Long H."/>
            <person name="Ramasamy R.K."/>
            <person name="Rodriguez J.C."/>
            <person name="Van S.L."/>
            <person name="Yuan L."/>
            <person name="Wang Z."/>
            <person name="Xia Z."/>
            <person name="Xiao L."/>
            <person name="Anderson O.D."/>
            <person name="Ouyang S."/>
            <person name="Liang Y."/>
            <person name="Zimin A.V."/>
            <person name="Pertea G."/>
            <person name="Qi P."/>
            <person name="Bennetzen J.L."/>
            <person name="Dai X."/>
            <person name="Dawson M.W."/>
            <person name="Muller H.G."/>
            <person name="Kugler K."/>
            <person name="Rivarola-Duarte L."/>
            <person name="Spannagl M."/>
            <person name="Mayer K.F.X."/>
            <person name="Lu F.H."/>
            <person name="Bevan M.W."/>
            <person name="Leroy P."/>
            <person name="Li P."/>
            <person name="You F.M."/>
            <person name="Sun Q."/>
            <person name="Liu Z."/>
            <person name="Lyons E."/>
            <person name="Wicker T."/>
            <person name="Salzberg S.L."/>
            <person name="Devos K.M."/>
            <person name="Dvorak J."/>
        </authorList>
    </citation>
    <scope>NUCLEOTIDE SEQUENCE [LARGE SCALE GENOMIC DNA]</scope>
    <source>
        <strain evidence="6">cv. AL8/78</strain>
    </source>
</reference>
<reference evidence="7" key="2">
    <citation type="journal article" date="2017" name="Nat. Plants">
        <title>The Aegilops tauschii genome reveals multiple impacts of transposons.</title>
        <authorList>
            <person name="Zhao G."/>
            <person name="Zou C."/>
            <person name="Li K."/>
            <person name="Wang K."/>
            <person name="Li T."/>
            <person name="Gao L."/>
            <person name="Zhang X."/>
            <person name="Wang H."/>
            <person name="Yang Z."/>
            <person name="Liu X."/>
            <person name="Jiang W."/>
            <person name="Mao L."/>
            <person name="Kong X."/>
            <person name="Jiao Y."/>
            <person name="Jia J."/>
        </authorList>
    </citation>
    <scope>NUCLEOTIDE SEQUENCE [LARGE SCALE GENOMIC DNA]</scope>
    <source>
        <strain evidence="7">cv. AL8/78</strain>
    </source>
</reference>
<evidence type="ECO:0000256" key="4">
    <source>
        <dbReference type="RuleBase" id="RU363099"/>
    </source>
</evidence>
<comment type="subunit">
    <text evidence="2 4">Homodimer.</text>
</comment>
<dbReference type="Proteomes" id="UP000015105">
    <property type="component" value="Chromosome 7D"/>
</dbReference>
<protein>
    <recommendedName>
        <fullName evidence="4">Dirigent protein</fullName>
    </recommendedName>
</protein>
<evidence type="ECO:0000313" key="7">
    <source>
        <dbReference type="Proteomes" id="UP000015105"/>
    </source>
</evidence>
<reference evidence="6" key="5">
    <citation type="journal article" date="2021" name="G3 (Bethesda)">
        <title>Aegilops tauschii genome assembly Aet v5.0 features greater sequence contiguity and improved annotation.</title>
        <authorList>
            <person name="Wang L."/>
            <person name="Zhu T."/>
            <person name="Rodriguez J.C."/>
            <person name="Deal K.R."/>
            <person name="Dubcovsky J."/>
            <person name="McGuire P.E."/>
            <person name="Lux T."/>
            <person name="Spannagl M."/>
            <person name="Mayer K.F.X."/>
            <person name="Baldrich P."/>
            <person name="Meyers B.C."/>
            <person name="Huo N."/>
            <person name="Gu Y.Q."/>
            <person name="Zhou H."/>
            <person name="Devos K.M."/>
            <person name="Bennetzen J.L."/>
            <person name="Unver T."/>
            <person name="Budak H."/>
            <person name="Gulick P.J."/>
            <person name="Galiba G."/>
            <person name="Kalapos B."/>
            <person name="Nelson D.R."/>
            <person name="Li P."/>
            <person name="You F.M."/>
            <person name="Luo M.C."/>
            <person name="Dvorak J."/>
        </authorList>
    </citation>
    <scope>NUCLEOTIDE SEQUENCE [LARGE SCALE GENOMIC DNA]</scope>
    <source>
        <strain evidence="6">cv. AL8/78</strain>
    </source>
</reference>
<comment type="similarity">
    <text evidence="1 4">Belongs to the plant dirigent protein family.</text>
</comment>
<comment type="function">
    <text evidence="4">Dirigent proteins impart stereoselectivity on the phenoxy radical-coupling reaction, yielding optically active lignans from two molecules of coniferyl alcohol in the biosynthesis of lignans, flavonolignans, and alkaloids and thus plays a central role in plant secondary metabolism.</text>
</comment>
<dbReference type="AlphaFoldDB" id="A0A453T7X8"/>
<keyword evidence="5" id="KW-0472">Membrane</keyword>
<keyword evidence="5" id="KW-0812">Transmembrane</keyword>
<dbReference type="InterPro" id="IPR044859">
    <property type="entry name" value="Allene_oxi_cyc_Dirigent"/>
</dbReference>
<name>A0A453T7X8_AEGTS</name>
<comment type="subcellular location">
    <subcellularLocation>
        <location evidence="4">Secreted</location>
        <location evidence="4">Extracellular space</location>
        <location evidence="4">Apoplast</location>
    </subcellularLocation>
</comment>
<keyword evidence="3 4" id="KW-0964">Secreted</keyword>
<dbReference type="PANTHER" id="PTHR21495">
    <property type="entry name" value="NUCLEOPORIN-RELATED"/>
    <property type="match status" value="1"/>
</dbReference>
<dbReference type="EnsemblPlants" id="AET7Gv21282200.1">
    <property type="protein sequence ID" value="AET7Gv21282200.1"/>
    <property type="gene ID" value="AET7Gv21282200"/>
</dbReference>
<proteinExistence type="inferred from homology"/>
<accession>A0A453T7X8</accession>
<dbReference type="InterPro" id="IPR004265">
    <property type="entry name" value="Dirigent"/>
</dbReference>
<reference evidence="7" key="1">
    <citation type="journal article" date="2014" name="Science">
        <title>Ancient hybridizations among the ancestral genomes of bread wheat.</title>
        <authorList>
            <consortium name="International Wheat Genome Sequencing Consortium,"/>
            <person name="Marcussen T."/>
            <person name="Sandve S.R."/>
            <person name="Heier L."/>
            <person name="Spannagl M."/>
            <person name="Pfeifer M."/>
            <person name="Jakobsen K.S."/>
            <person name="Wulff B.B."/>
            <person name="Steuernagel B."/>
            <person name="Mayer K.F."/>
            <person name="Olsen O.A."/>
        </authorList>
    </citation>
    <scope>NUCLEOTIDE SEQUENCE [LARGE SCALE GENOMIC DNA]</scope>
    <source>
        <strain evidence="7">cv. AL8/78</strain>
    </source>
</reference>
<keyword evidence="4" id="KW-0052">Apoplast</keyword>
<keyword evidence="5" id="KW-1133">Transmembrane helix</keyword>
<dbReference type="GO" id="GO:0048046">
    <property type="term" value="C:apoplast"/>
    <property type="evidence" value="ECO:0007669"/>
    <property type="project" value="UniProtKB-SubCell"/>
</dbReference>
<dbReference type="Pfam" id="PF03018">
    <property type="entry name" value="Dirigent"/>
    <property type="match status" value="1"/>
</dbReference>
<feature type="transmembrane region" description="Helical" evidence="5">
    <location>
        <begin position="21"/>
        <end position="44"/>
    </location>
</feature>
<evidence type="ECO:0000256" key="2">
    <source>
        <dbReference type="ARBA" id="ARBA00011738"/>
    </source>
</evidence>
<evidence type="ECO:0000256" key="1">
    <source>
        <dbReference type="ARBA" id="ARBA00010746"/>
    </source>
</evidence>